<dbReference type="EMBL" id="JAAIKC010000008">
    <property type="protein sequence ID" value="NEW08221.1"/>
    <property type="molecule type" value="Genomic_DNA"/>
</dbReference>
<name>A0A6G4A324_9BACL</name>
<organism evidence="1">
    <name type="scientific">Paenibacillus sp. SYP-B3998</name>
    <dbReference type="NCBI Taxonomy" id="2678564"/>
    <lineage>
        <taxon>Bacteria</taxon>
        <taxon>Bacillati</taxon>
        <taxon>Bacillota</taxon>
        <taxon>Bacilli</taxon>
        <taxon>Bacillales</taxon>
        <taxon>Paenibacillaceae</taxon>
        <taxon>Paenibacillus</taxon>
    </lineage>
</organism>
<comment type="caution">
    <text evidence="1">The sequence shown here is derived from an EMBL/GenBank/DDBJ whole genome shotgun (WGS) entry which is preliminary data.</text>
</comment>
<evidence type="ECO:0000313" key="1">
    <source>
        <dbReference type="EMBL" id="NEW08221.1"/>
    </source>
</evidence>
<dbReference type="AlphaFoldDB" id="A0A6G4A324"/>
<gene>
    <name evidence="1" type="ORF">GK047_19660</name>
</gene>
<sequence>MSKNVKNLSVAVVKKQNAQMYKDKKTIHFENAKLLVDIVFRPSKKSLVIAEMLDVLKEAMLENQKIDSAKGIALSTMLIIKHFTSIETDAQGYNGLLDMLVQLNDGEYTPKIIESFEQIELEKMFSELSNSMELVKKQLDNDFGDTIKEAEANRLQ</sequence>
<protein>
    <submittedName>
        <fullName evidence="1">Uncharacterized protein</fullName>
    </submittedName>
</protein>
<proteinExistence type="predicted"/>
<reference evidence="1" key="1">
    <citation type="submission" date="2020-02" db="EMBL/GenBank/DDBJ databases">
        <authorList>
            <person name="Shen X.-R."/>
            <person name="Zhang Y.-X."/>
        </authorList>
    </citation>
    <scope>NUCLEOTIDE SEQUENCE</scope>
    <source>
        <strain evidence="1">SYP-B3998</strain>
    </source>
</reference>
<accession>A0A6G4A324</accession>
<dbReference type="RefSeq" id="WP_163950624.1">
    <property type="nucleotide sequence ID" value="NZ_JAAIKC010000008.1"/>
</dbReference>